<dbReference type="RefSeq" id="XP_065459513.1">
    <property type="nucleotide sequence ID" value="XM_065603441.1"/>
</dbReference>
<dbReference type="EMBL" id="CP134191">
    <property type="protein sequence ID" value="WPB06995.1"/>
    <property type="molecule type" value="Genomic_DNA"/>
</dbReference>
<dbReference type="SUPFAM" id="SSF81383">
    <property type="entry name" value="F-box domain"/>
    <property type="match status" value="1"/>
</dbReference>
<dbReference type="Proteomes" id="UP001302367">
    <property type="component" value="Chromosome 8"/>
</dbReference>
<reference evidence="2 3" key="1">
    <citation type="submission" date="2023-09" db="EMBL/GenBank/DDBJ databases">
        <title>Complete-Gapless Cercospora beticola genome.</title>
        <authorList>
            <person name="Wyatt N.A."/>
            <person name="Spanner R.E."/>
            <person name="Bolton M.D."/>
        </authorList>
    </citation>
    <scope>NUCLEOTIDE SEQUENCE [LARGE SCALE GENOMIC DNA]</scope>
    <source>
        <strain evidence="2">Cb09-40</strain>
    </source>
</reference>
<dbReference type="GeneID" id="90644772"/>
<sequence length="322" mass="36180">MAESRREYGGTAGAQLAAIPELMEMILLELPLKEVLAAQCVNKDFKDTIRDSHKLQKALFFKSIDETVLHPISKLSAPPACSSPQGCHANSKKGDWSIREQQDPVTHWARQAPKPDETRRTTTLNPFVYRVDPPWLEFIERRPTVHGTVDYYRIVRTDLTPSAHSYLTAQSPASLKRMQVFQPPASEVWLHCPAIFEAKDEDGKCYEPHWHSVQARQGQPGVTVGDIKEHADRFGGTVELVIPSGTKLLCGQGYGRWYVGSGELQHETQLMATCSRTMYEFLEPNTEHVPAAPPPAPTVLCMLGRKPVSRFDSCIVGWHNRR</sequence>
<organism evidence="2 3">
    <name type="scientific">Cercospora beticola</name>
    <name type="common">Sugarbeet leaf spot fungus</name>
    <dbReference type="NCBI Taxonomy" id="122368"/>
    <lineage>
        <taxon>Eukaryota</taxon>
        <taxon>Fungi</taxon>
        <taxon>Dikarya</taxon>
        <taxon>Ascomycota</taxon>
        <taxon>Pezizomycotina</taxon>
        <taxon>Dothideomycetes</taxon>
        <taxon>Dothideomycetidae</taxon>
        <taxon>Mycosphaerellales</taxon>
        <taxon>Mycosphaerellaceae</taxon>
        <taxon>Cercospora</taxon>
    </lineage>
</organism>
<proteinExistence type="predicted"/>
<evidence type="ECO:0000313" key="2">
    <source>
        <dbReference type="EMBL" id="WPB06995.1"/>
    </source>
</evidence>
<gene>
    <name evidence="2" type="ORF">RHO25_011655</name>
</gene>
<name>A0ABZ0P5C7_CERBT</name>
<accession>A0ABZ0P5C7</accession>
<protein>
    <recommendedName>
        <fullName evidence="1">F-box domain-containing protein</fullName>
    </recommendedName>
</protein>
<keyword evidence="3" id="KW-1185">Reference proteome</keyword>
<dbReference type="InterPro" id="IPR001810">
    <property type="entry name" value="F-box_dom"/>
</dbReference>
<evidence type="ECO:0000259" key="1">
    <source>
        <dbReference type="Pfam" id="PF00646"/>
    </source>
</evidence>
<evidence type="ECO:0000313" key="3">
    <source>
        <dbReference type="Proteomes" id="UP001302367"/>
    </source>
</evidence>
<dbReference type="Pfam" id="PF00646">
    <property type="entry name" value="F-box"/>
    <property type="match status" value="1"/>
</dbReference>
<feature type="domain" description="F-box" evidence="1">
    <location>
        <begin position="20"/>
        <end position="55"/>
    </location>
</feature>
<dbReference type="InterPro" id="IPR036047">
    <property type="entry name" value="F-box-like_dom_sf"/>
</dbReference>